<dbReference type="RefSeq" id="WP_002607725.1">
    <property type="nucleotide sequence ID" value="NZ_KB850943.1"/>
</dbReference>
<name>N9WUK8_CLOIN</name>
<organism evidence="1 2">
    <name type="scientific">[Clostridium] innocuum 2959</name>
    <dbReference type="NCBI Taxonomy" id="999413"/>
    <lineage>
        <taxon>Bacteria</taxon>
        <taxon>Bacillati</taxon>
        <taxon>Bacillota</taxon>
        <taxon>Clostridia</taxon>
        <taxon>Eubacteriales</taxon>
        <taxon>Clostridiaceae</taxon>
        <taxon>Clostridium</taxon>
    </lineage>
</organism>
<reference evidence="1 2" key="1">
    <citation type="submission" date="2013-01" db="EMBL/GenBank/DDBJ databases">
        <title>The Genome Sequence of Clostridium innocuum 2959.</title>
        <authorList>
            <consortium name="The Broad Institute Genome Sequencing Platform"/>
            <person name="Earl A."/>
            <person name="Ward D."/>
            <person name="Feldgarden M."/>
            <person name="Gevers D."/>
            <person name="Courvalin P."/>
            <person name="Lambert T."/>
            <person name="Walker B."/>
            <person name="Young S.K."/>
            <person name="Zeng Q."/>
            <person name="Gargeya S."/>
            <person name="Fitzgerald M."/>
            <person name="Haas B."/>
            <person name="Abouelleil A."/>
            <person name="Alvarado L."/>
            <person name="Arachchi H.M."/>
            <person name="Berlin A.M."/>
            <person name="Chapman S.B."/>
            <person name="Dewar J."/>
            <person name="Goldberg J."/>
            <person name="Griggs A."/>
            <person name="Gujja S."/>
            <person name="Hansen M."/>
            <person name="Howarth C."/>
            <person name="Imamovic A."/>
            <person name="Larimer J."/>
            <person name="McCowan C."/>
            <person name="Murphy C."/>
            <person name="Neiman D."/>
            <person name="Pearson M."/>
            <person name="Priest M."/>
            <person name="Roberts A."/>
            <person name="Saif S."/>
            <person name="Shea T."/>
            <person name="Sisk P."/>
            <person name="Sykes S."/>
            <person name="Wortman J."/>
            <person name="Nusbaum C."/>
            <person name="Birren B."/>
        </authorList>
    </citation>
    <scope>NUCLEOTIDE SEQUENCE [LARGE SCALE GENOMIC DNA]</scope>
    <source>
        <strain evidence="1 2">2959</strain>
    </source>
</reference>
<evidence type="ECO:0000313" key="1">
    <source>
        <dbReference type="EMBL" id="ENY87151.1"/>
    </source>
</evidence>
<evidence type="ECO:0000313" key="2">
    <source>
        <dbReference type="Proteomes" id="UP000013051"/>
    </source>
</evidence>
<dbReference type="Proteomes" id="UP000013051">
    <property type="component" value="Unassembled WGS sequence"/>
</dbReference>
<protein>
    <submittedName>
        <fullName evidence="1">Uncharacterized protein</fullName>
    </submittedName>
</protein>
<comment type="caution">
    <text evidence="1">The sequence shown here is derived from an EMBL/GenBank/DDBJ whole genome shotgun (WGS) entry which is preliminary data.</text>
</comment>
<dbReference type="PATRIC" id="fig|999413.4.peg.2148"/>
<dbReference type="EMBL" id="AGYV01000003">
    <property type="protein sequence ID" value="ENY87151.1"/>
    <property type="molecule type" value="Genomic_DNA"/>
</dbReference>
<accession>N9WUK8</accession>
<keyword evidence="2" id="KW-1185">Reference proteome</keyword>
<proteinExistence type="predicted"/>
<dbReference type="HOGENOM" id="CLU_2953375_0_0_9"/>
<gene>
    <name evidence="1" type="ORF">HMPREF1094_02042</name>
</gene>
<dbReference type="AlphaFoldDB" id="N9WUK8"/>
<sequence>MKQLNIPVYVGNKEICKEFNCSPATAVKIMQNVKAANKDKKNPYERKVPLSWVLEMYGE</sequence>